<feature type="transmembrane region" description="Helical" evidence="7">
    <location>
        <begin position="260"/>
        <end position="279"/>
    </location>
</feature>
<evidence type="ECO:0000256" key="6">
    <source>
        <dbReference type="SAM" id="MobiDB-lite"/>
    </source>
</evidence>
<feature type="transmembrane region" description="Helical" evidence="7">
    <location>
        <begin position="612"/>
        <end position="639"/>
    </location>
</feature>
<keyword evidence="4 7" id="KW-1133">Transmembrane helix</keyword>
<dbReference type="PANTHER" id="PTHR23302:SF43">
    <property type="entry name" value="TMC DOMAIN-CONTAINING PROTEIN"/>
    <property type="match status" value="1"/>
</dbReference>
<dbReference type="InterPro" id="IPR012496">
    <property type="entry name" value="TMC_dom"/>
</dbReference>
<keyword evidence="5 7" id="KW-0472">Membrane</keyword>
<evidence type="ECO:0000256" key="4">
    <source>
        <dbReference type="ARBA" id="ARBA00022989"/>
    </source>
</evidence>
<evidence type="ECO:0000259" key="8">
    <source>
        <dbReference type="Pfam" id="PF07810"/>
    </source>
</evidence>
<comment type="similarity">
    <text evidence="2">Belongs to the TMC family.</text>
</comment>
<dbReference type="PANTHER" id="PTHR23302">
    <property type="entry name" value="TRANSMEMBRANE CHANNEL-RELATED"/>
    <property type="match status" value="1"/>
</dbReference>
<protein>
    <submittedName>
        <fullName evidence="10 11">Transmembrane channel-like protein 1 isoform X1</fullName>
    </submittedName>
</protein>
<keyword evidence="9" id="KW-1185">Reference proteome</keyword>
<feature type="transmembrane region" description="Helical" evidence="7">
    <location>
        <begin position="386"/>
        <end position="408"/>
    </location>
</feature>
<keyword evidence="3 7" id="KW-0812">Transmembrane</keyword>
<evidence type="ECO:0000313" key="10">
    <source>
        <dbReference type="RefSeq" id="XP_052759317.1"/>
    </source>
</evidence>
<proteinExistence type="inferred from homology"/>
<evidence type="ECO:0000313" key="9">
    <source>
        <dbReference type="Proteomes" id="UP001652740"/>
    </source>
</evidence>
<feature type="compositionally biased region" description="Polar residues" evidence="6">
    <location>
        <begin position="751"/>
        <end position="763"/>
    </location>
</feature>
<feature type="transmembrane region" description="Helical" evidence="7">
    <location>
        <begin position="520"/>
        <end position="537"/>
    </location>
</feature>
<evidence type="ECO:0000256" key="7">
    <source>
        <dbReference type="SAM" id="Phobius"/>
    </source>
</evidence>
<dbReference type="Pfam" id="PF07810">
    <property type="entry name" value="TMC"/>
    <property type="match status" value="1"/>
</dbReference>
<evidence type="ECO:0000256" key="1">
    <source>
        <dbReference type="ARBA" id="ARBA00004141"/>
    </source>
</evidence>
<feature type="compositionally biased region" description="Basic and acidic residues" evidence="6">
    <location>
        <begin position="765"/>
        <end position="777"/>
    </location>
</feature>
<dbReference type="GeneID" id="113510372"/>
<dbReference type="InterPro" id="IPR038900">
    <property type="entry name" value="TMC"/>
</dbReference>
<feature type="transmembrane region" description="Helical" evidence="7">
    <location>
        <begin position="462"/>
        <end position="483"/>
    </location>
</feature>
<feature type="transmembrane region" description="Helical" evidence="7">
    <location>
        <begin position="558"/>
        <end position="580"/>
    </location>
</feature>
<evidence type="ECO:0000313" key="11">
    <source>
        <dbReference type="RefSeq" id="XP_052759318.1"/>
    </source>
</evidence>
<sequence>MDDIDIDPNGEAGVGVRRSLTQSSNTARQLAVSFMPSRQLPYSTMRQRRCNSERNALLEEYSDATDSADRQADIIVRDMELDDRLMKNSPVSEERRREALRELPRGLTIKRHVRAKLSASVSLRSKRPISFWKRLKYRTSFAIKKLRDRLLNLVFSVELWYRSIRTIEGHFGSAVGTYFYFLRALFIMNVFLMLMVVAFVVIPQSLHDGHTNTTSAVREEGRFLDFISGKGMLEHSLLFYGHYHSGEIAAGGPLSYDMSFAYFFTMLSVCMVIFIILCYRTADSYRRNFIGAGGGARLVFASKVFCGWDCGVVSARAAASHAAGLYLEFKELLNEQDKNQVLMSSCGKLCRYLINAAVTTAVLAVILGLQYGLWKLLELESHAAHWELAVSITVALMVSLCPLVFDSVVRMEYYNPRTALYVTLGRTWLLDMSTLVLLFYFWANSAKHCWETRFGQEMYRLVLLDAFISLFVLPAIEFGRAFIYNLNYKTSPPEFNIAYNSLTLIYNQAVVWFGVMFSPLLVAAVAVKLLLLFYVKKECTMRACQPARKVWRAAQTQTVLYMLVTLSLFVTLFAVGSIFMRMSSQQCGPLQQYSRVVQVVTEGLLHLHQHPYASAALGFVTRPGVIGFLLTFLSVFVYYTRARAVAQASMVDILQRMVSLQAKDKEFLLGAITKVSNGEWLYSPKEDDEGPDSHTWKYLREVRKPSNSGFHFDASRLSHSFVDRPQSYVKENRSNSYYAERSKSQDDGDTDSSFSWKDSSNCLNRKGDENDHNLSQV</sequence>
<feature type="transmembrane region" description="Helical" evidence="7">
    <location>
        <begin position="352"/>
        <end position="374"/>
    </location>
</feature>
<dbReference type="RefSeq" id="XP_052759317.1">
    <property type="nucleotide sequence ID" value="XM_052903357.1"/>
</dbReference>
<name>A0ABM3N6V5_GALME</name>
<feature type="region of interest" description="Disordered" evidence="6">
    <location>
        <begin position="732"/>
        <end position="777"/>
    </location>
</feature>
<accession>A0ABM3N6V5</accession>
<dbReference type="Proteomes" id="UP001652740">
    <property type="component" value="Unplaced"/>
</dbReference>
<evidence type="ECO:0000256" key="2">
    <source>
        <dbReference type="ARBA" id="ARBA00006510"/>
    </source>
</evidence>
<reference evidence="10 11" key="1">
    <citation type="submission" date="2025-05" db="UniProtKB">
        <authorList>
            <consortium name="RefSeq"/>
        </authorList>
    </citation>
    <scope>IDENTIFICATION</scope>
    <source>
        <tissue evidence="10 11">Whole larvae</tissue>
    </source>
</reference>
<gene>
    <name evidence="10 11" type="primary">LOC113510372</name>
</gene>
<feature type="domain" description="TMC" evidence="8">
    <location>
        <begin position="449"/>
        <end position="554"/>
    </location>
</feature>
<evidence type="ECO:0000256" key="5">
    <source>
        <dbReference type="ARBA" id="ARBA00023136"/>
    </source>
</evidence>
<comment type="subcellular location">
    <subcellularLocation>
        <location evidence="1">Membrane</location>
        <topology evidence="1">Multi-pass membrane protein</topology>
    </subcellularLocation>
</comment>
<evidence type="ECO:0000256" key="3">
    <source>
        <dbReference type="ARBA" id="ARBA00022692"/>
    </source>
</evidence>
<organism evidence="9 11">
    <name type="scientific">Galleria mellonella</name>
    <name type="common">Greater wax moth</name>
    <dbReference type="NCBI Taxonomy" id="7137"/>
    <lineage>
        <taxon>Eukaryota</taxon>
        <taxon>Metazoa</taxon>
        <taxon>Ecdysozoa</taxon>
        <taxon>Arthropoda</taxon>
        <taxon>Hexapoda</taxon>
        <taxon>Insecta</taxon>
        <taxon>Pterygota</taxon>
        <taxon>Neoptera</taxon>
        <taxon>Endopterygota</taxon>
        <taxon>Lepidoptera</taxon>
        <taxon>Glossata</taxon>
        <taxon>Ditrysia</taxon>
        <taxon>Pyraloidea</taxon>
        <taxon>Pyralidae</taxon>
        <taxon>Galleriinae</taxon>
        <taxon>Galleria</taxon>
    </lineage>
</organism>
<dbReference type="RefSeq" id="XP_052759318.1">
    <property type="nucleotide sequence ID" value="XM_052903358.1"/>
</dbReference>
<feature type="transmembrane region" description="Helical" evidence="7">
    <location>
        <begin position="180"/>
        <end position="202"/>
    </location>
</feature>